<dbReference type="FunFam" id="3.20.110.10:FF:000002">
    <property type="entry name" value="alpha-mannosidase 2C1 isoform X1"/>
    <property type="match status" value="1"/>
</dbReference>
<evidence type="ECO:0000259" key="5">
    <source>
        <dbReference type="SMART" id="SM00872"/>
    </source>
</evidence>
<dbReference type="GO" id="GO:0006013">
    <property type="term" value="P:mannose metabolic process"/>
    <property type="evidence" value="ECO:0007669"/>
    <property type="project" value="InterPro"/>
</dbReference>
<dbReference type="InterPro" id="IPR028995">
    <property type="entry name" value="Glyco_hydro_57/38_cen_sf"/>
</dbReference>
<dbReference type="Pfam" id="PF07748">
    <property type="entry name" value="Glyco_hydro_38C"/>
    <property type="match status" value="1"/>
</dbReference>
<dbReference type="STRING" id="195103.CPF_0848"/>
<dbReference type="Gene3D" id="2.60.40.2220">
    <property type="match status" value="1"/>
</dbReference>
<organism evidence="6 7">
    <name type="scientific">Clostridium perfringens (strain ATCC 13124 / DSM 756 / JCM 1290 / NCIMB 6125 / NCTC 8237 / Type A)</name>
    <dbReference type="NCBI Taxonomy" id="195103"/>
    <lineage>
        <taxon>Bacteria</taxon>
        <taxon>Bacillati</taxon>
        <taxon>Bacillota</taxon>
        <taxon>Clostridia</taxon>
        <taxon>Eubacteriales</taxon>
        <taxon>Clostridiaceae</taxon>
        <taxon>Clostridium</taxon>
    </lineage>
</organism>
<evidence type="ECO:0000256" key="1">
    <source>
        <dbReference type="ARBA" id="ARBA00009792"/>
    </source>
</evidence>
<dbReference type="eggNOG" id="COG0383">
    <property type="taxonomic scope" value="Bacteria"/>
</dbReference>
<evidence type="ECO:0000256" key="2">
    <source>
        <dbReference type="ARBA" id="ARBA00022723"/>
    </source>
</evidence>
<dbReference type="PANTHER" id="PTHR46017">
    <property type="entry name" value="ALPHA-MANNOSIDASE 2C1"/>
    <property type="match status" value="1"/>
</dbReference>
<dbReference type="SUPFAM" id="SSF88688">
    <property type="entry name" value="Families 57/38 glycoside transferase middle domain"/>
    <property type="match status" value="1"/>
</dbReference>
<evidence type="ECO:0000256" key="3">
    <source>
        <dbReference type="ARBA" id="ARBA00022801"/>
    </source>
</evidence>
<dbReference type="Gene3D" id="3.20.110.10">
    <property type="entry name" value="Glycoside hydrolase 38, N terminal domain"/>
    <property type="match status" value="1"/>
</dbReference>
<dbReference type="InterPro" id="IPR000602">
    <property type="entry name" value="Glyco_hydro_38_N"/>
</dbReference>
<dbReference type="Pfam" id="PF01074">
    <property type="entry name" value="Glyco_hydro_38N"/>
    <property type="match status" value="1"/>
</dbReference>
<dbReference type="Pfam" id="PF17677">
    <property type="entry name" value="Glyco_hydro38C2"/>
    <property type="match status" value="1"/>
</dbReference>
<dbReference type="HOGENOM" id="CLU_003442_0_1_9"/>
<dbReference type="GO" id="GO:0046872">
    <property type="term" value="F:metal ion binding"/>
    <property type="evidence" value="ECO:0007669"/>
    <property type="project" value="UniProtKB-KW"/>
</dbReference>
<dbReference type="SUPFAM" id="SSF88713">
    <property type="entry name" value="Glycoside hydrolase/deacetylase"/>
    <property type="match status" value="1"/>
</dbReference>
<name>A0A0H2YVU9_CLOP1</name>
<dbReference type="SUPFAM" id="SSF74650">
    <property type="entry name" value="Galactose mutarotase-like"/>
    <property type="match status" value="1"/>
</dbReference>
<evidence type="ECO:0000313" key="6">
    <source>
        <dbReference type="EMBL" id="ABG84865.1"/>
    </source>
</evidence>
<dbReference type="Pfam" id="PF22907">
    <property type="entry name" value="Ams1-like_1st"/>
    <property type="match status" value="1"/>
</dbReference>
<dbReference type="InterPro" id="IPR011013">
    <property type="entry name" value="Gal_mutarotase_sf_dom"/>
</dbReference>
<dbReference type="KEGG" id="cpf:CPF_0848"/>
<dbReference type="InterPro" id="IPR027291">
    <property type="entry name" value="Glyco_hydro_38_N_sf"/>
</dbReference>
<protein>
    <submittedName>
        <fullName evidence="6">Glycosyl hydrolase, family 38</fullName>
    </submittedName>
</protein>
<dbReference type="Pfam" id="PF09261">
    <property type="entry name" value="Alpha-mann_mid"/>
    <property type="match status" value="1"/>
</dbReference>
<dbReference type="PaxDb" id="195103-CPF_0848"/>
<dbReference type="CDD" id="cd10789">
    <property type="entry name" value="GH38N_AMII_ER_cytosolic"/>
    <property type="match status" value="1"/>
</dbReference>
<proteinExistence type="inferred from homology"/>
<dbReference type="InterPro" id="IPR041147">
    <property type="entry name" value="GH38_C"/>
</dbReference>
<accession>A0A0H2YVU9</accession>
<dbReference type="GO" id="GO:0030246">
    <property type="term" value="F:carbohydrate binding"/>
    <property type="evidence" value="ECO:0007669"/>
    <property type="project" value="InterPro"/>
</dbReference>
<dbReference type="AlphaFoldDB" id="A0A0H2YVU9"/>
<keyword evidence="4" id="KW-0326">Glycosidase</keyword>
<feature type="domain" description="Glycoside hydrolase family 38 central" evidence="5">
    <location>
        <begin position="525"/>
        <end position="603"/>
    </location>
</feature>
<dbReference type="InterPro" id="IPR011330">
    <property type="entry name" value="Glyco_hydro/deAcase_b/a-brl"/>
</dbReference>
<sequence length="1022" mass="116958">MLFQINERKNIVNGLCEKLEKAIYNVVAPLEIDMYITKEPVSYENRLTGEHKKGIIGESWGELWDCGWFNFKGEVPKSYEGEKIVLLIDISGEAFVVDKNGNPMRGLTTLNSEFDLSLGMPGKREVPMFERAEGGEVIDIWADCACNDLFGKYRDNGIIKDAYIATCNEEVKALYYDVEVLHELMNQLPEDSARYNTILNALYEASKVLSIKTGMSGCDFLKDGVVTQQEVTILNEEEVKKAREILKKELDKKGGDPSLSVSAIGHAHIDLAWLWPIRETIRKGARTYSTVLANMEKYPEYVFGASQPQIYQWMKEYYPDLYGRIKERIEDGRWEAQGGMWVEPDTNVPSGESLVRQLLYGKRYFREEFKKEMDTLWLPDVFGYSAALPQILKKSGVDYFMTIKLSWNNYNQFPHHTFVWEGLDGSRVLSHMPPEGTYNSSAAPRAVAKSEKAFLDKGLSDECLMLFGIGDGGGGPGEEHLERLRRERNINGIAPVKQEPSSNFFKRIEKDIDKYSVWSGELYLEKHQGTYTTHGKNKKYNRKMEIALKNLELAAMQAKVLGKGEYPQDEIEKVWKEVLLYQFHDILPGSSIGRVYDESVEAYEKMLAKVEGMTEKLYRDILESADSKEEGAILVNSLSWSREQWIKLYDRWTKINLNSLSGETIRKEEIEPYCEISTLKVSENNLENGLVKVEFNENGTIARIFDKELNKEVLRDEKGNELRVYEDNGDAWDFSGVYEDRPSEIFELVKSEVIVDGPKATIKQNYKYGDSTLVQEISILEGSKRIDFKTKVDWKENGKMLRTSFNTNVYTREADCEIQFGTIKRPTHGNTSWDMAKGEICAQRWIDLSQRDYGVALINDSKYGHNVSETKIDLNLLRSPGYPDSNADRGEHEFTYCLFPHRGDYIEGNVVHEAHEVNAPIQVIYSENLGENLVKEAMASIDCENVIIDTIKKAEDGDQMIIRLYECHGEDAKAKVNINVPYENIEMVNLIEDSIDGKELNKETMHLTFKPFEVHTLKVTLK</sequence>
<evidence type="ECO:0000256" key="4">
    <source>
        <dbReference type="ARBA" id="ARBA00023295"/>
    </source>
</evidence>
<dbReference type="Proteomes" id="UP000001823">
    <property type="component" value="Chromosome"/>
</dbReference>
<keyword evidence="2" id="KW-0479">Metal-binding</keyword>
<dbReference type="Gene3D" id="1.20.1270.50">
    <property type="entry name" value="Glycoside hydrolase family 38, central domain"/>
    <property type="match status" value="1"/>
</dbReference>
<dbReference type="PANTHER" id="PTHR46017:SF1">
    <property type="entry name" value="ALPHA-MANNOSIDASE 2C1"/>
    <property type="match status" value="1"/>
</dbReference>
<dbReference type="FunFam" id="1.20.1270.50:FF:000004">
    <property type="entry name" value="alpha-mannosidase 2C1 isoform X1"/>
    <property type="match status" value="1"/>
</dbReference>
<dbReference type="GO" id="GO:0009313">
    <property type="term" value="P:oligosaccharide catabolic process"/>
    <property type="evidence" value="ECO:0007669"/>
    <property type="project" value="TreeGrafter"/>
</dbReference>
<gene>
    <name evidence="6" type="ordered locus">CPF_0848</name>
</gene>
<dbReference type="GO" id="GO:0004559">
    <property type="term" value="F:alpha-mannosidase activity"/>
    <property type="evidence" value="ECO:0007669"/>
    <property type="project" value="InterPro"/>
</dbReference>
<dbReference type="RefSeq" id="WP_011590402.1">
    <property type="nucleotide sequence ID" value="NC_008261.1"/>
</dbReference>
<comment type="similarity">
    <text evidence="1">Belongs to the glycosyl hydrolase 38 family.</text>
</comment>
<dbReference type="InterPro" id="IPR037094">
    <property type="entry name" value="Glyco_hydro_38_cen_sf"/>
</dbReference>
<dbReference type="InterPro" id="IPR015341">
    <property type="entry name" value="Glyco_hydro_38_cen"/>
</dbReference>
<dbReference type="SMART" id="SM00872">
    <property type="entry name" value="Alpha-mann_mid"/>
    <property type="match status" value="1"/>
</dbReference>
<dbReference type="Gene3D" id="2.70.98.30">
    <property type="entry name" value="Golgi alpha-mannosidase II, domain 4"/>
    <property type="match status" value="1"/>
</dbReference>
<keyword evidence="3 6" id="KW-0378">Hydrolase</keyword>
<dbReference type="EMBL" id="CP000246">
    <property type="protein sequence ID" value="ABG84865.1"/>
    <property type="molecule type" value="Genomic_DNA"/>
</dbReference>
<dbReference type="FunFam" id="2.70.98.30:FF:000010">
    <property type="entry name" value="Cytosolic alpha-mannosidase"/>
    <property type="match status" value="1"/>
</dbReference>
<reference evidence="6 7" key="1">
    <citation type="journal article" date="2006" name="Genome Res.">
        <title>Skewed genomic variability in strains of the toxigenic bacterial pathogen, Clostridium perfringens.</title>
        <authorList>
            <person name="Myers G.S."/>
            <person name="Rasko D.A."/>
            <person name="Cheung J.K."/>
            <person name="Ravel J."/>
            <person name="Seshadri R."/>
            <person name="Deboy R.T."/>
            <person name="Ren Q."/>
            <person name="Varga J."/>
            <person name="Awad M.M."/>
            <person name="Brinkac L.M."/>
            <person name="Daugherty S.C."/>
            <person name="Haft D.H."/>
            <person name="Dodson R.J."/>
            <person name="Madupu R."/>
            <person name="Nelson W.C."/>
            <person name="Rosovitz M.J."/>
            <person name="Sullivan S.A."/>
            <person name="Khouri H."/>
            <person name="Dimitrov G.I."/>
            <person name="Watkins K.L."/>
            <person name="Mulligan S."/>
            <person name="Benton J."/>
            <person name="Radune D."/>
            <person name="Fisher D.J."/>
            <person name="Atkins H.S."/>
            <person name="Hiscox T."/>
            <person name="Jost B.H."/>
            <person name="Billington S.J."/>
            <person name="Songer J.G."/>
            <person name="McClane B.A."/>
            <person name="Titball R.W."/>
            <person name="Rood J.I."/>
            <person name="Melville S.B."/>
            <person name="Paulsen I.T."/>
        </authorList>
    </citation>
    <scope>NUCLEOTIDE SEQUENCE [LARGE SCALE GENOMIC DNA]</scope>
    <source>
        <strain evidence="7">ATCC 13124 / DSM 756 / JCM 1290 / NCIMB 6125 / NCTC 8237 / S 107 / Type A</strain>
    </source>
</reference>
<dbReference type="InterPro" id="IPR054723">
    <property type="entry name" value="Ams1-like_N"/>
</dbReference>
<evidence type="ECO:0000313" key="7">
    <source>
        <dbReference type="Proteomes" id="UP000001823"/>
    </source>
</evidence>
<dbReference type="InterPro" id="IPR011682">
    <property type="entry name" value="Glyco_hydro_38_C"/>
</dbReference>
<keyword evidence="7" id="KW-1185">Reference proteome</keyword>